<dbReference type="Proteomes" id="UP000265566">
    <property type="component" value="Chromosome 3"/>
</dbReference>
<comment type="caution">
    <text evidence="1">The sequence shown here is derived from an EMBL/GenBank/DDBJ whole genome shotgun (WGS) entry which is preliminary data.</text>
</comment>
<protein>
    <submittedName>
        <fullName evidence="1">Uncharacterized protein</fullName>
    </submittedName>
</protein>
<organism evidence="1 2">
    <name type="scientific">Medicago truncatula</name>
    <name type="common">Barrel medic</name>
    <name type="synonym">Medicago tribuloides</name>
    <dbReference type="NCBI Taxonomy" id="3880"/>
    <lineage>
        <taxon>Eukaryota</taxon>
        <taxon>Viridiplantae</taxon>
        <taxon>Streptophyta</taxon>
        <taxon>Embryophyta</taxon>
        <taxon>Tracheophyta</taxon>
        <taxon>Spermatophyta</taxon>
        <taxon>Magnoliopsida</taxon>
        <taxon>eudicotyledons</taxon>
        <taxon>Gunneridae</taxon>
        <taxon>Pentapetalae</taxon>
        <taxon>rosids</taxon>
        <taxon>fabids</taxon>
        <taxon>Fabales</taxon>
        <taxon>Fabaceae</taxon>
        <taxon>Papilionoideae</taxon>
        <taxon>50 kb inversion clade</taxon>
        <taxon>NPAAA clade</taxon>
        <taxon>Hologalegina</taxon>
        <taxon>IRL clade</taxon>
        <taxon>Trifolieae</taxon>
        <taxon>Medicago</taxon>
    </lineage>
</organism>
<dbReference type="Gramene" id="rna14738">
    <property type="protein sequence ID" value="RHN66688.1"/>
    <property type="gene ID" value="gene14738"/>
</dbReference>
<dbReference type="AlphaFoldDB" id="A0A396IPM9"/>
<gene>
    <name evidence="1" type="ORF">MtrunA17_Chr3g0094111</name>
</gene>
<reference evidence="2" key="1">
    <citation type="journal article" date="2018" name="Nat. Plants">
        <title>Whole-genome landscape of Medicago truncatula symbiotic genes.</title>
        <authorList>
            <person name="Pecrix Y."/>
            <person name="Staton S.E."/>
            <person name="Sallet E."/>
            <person name="Lelandais-Briere C."/>
            <person name="Moreau S."/>
            <person name="Carrere S."/>
            <person name="Blein T."/>
            <person name="Jardinaud M.F."/>
            <person name="Latrasse D."/>
            <person name="Zouine M."/>
            <person name="Zahm M."/>
            <person name="Kreplak J."/>
            <person name="Mayjonade B."/>
            <person name="Satge C."/>
            <person name="Perez M."/>
            <person name="Cauet S."/>
            <person name="Marande W."/>
            <person name="Chantry-Darmon C."/>
            <person name="Lopez-Roques C."/>
            <person name="Bouchez O."/>
            <person name="Berard A."/>
            <person name="Debelle F."/>
            <person name="Munos S."/>
            <person name="Bendahmane A."/>
            <person name="Berges H."/>
            <person name="Niebel A."/>
            <person name="Buitink J."/>
            <person name="Frugier F."/>
            <person name="Benhamed M."/>
            <person name="Crespi M."/>
            <person name="Gouzy J."/>
            <person name="Gamas P."/>
        </authorList>
    </citation>
    <scope>NUCLEOTIDE SEQUENCE [LARGE SCALE GENOMIC DNA]</scope>
    <source>
        <strain evidence="2">cv. Jemalong A17</strain>
    </source>
</reference>
<accession>A0A396IPM9</accession>
<name>A0A396IPM9_MEDTR</name>
<dbReference type="EMBL" id="PSQE01000003">
    <property type="protein sequence ID" value="RHN66688.1"/>
    <property type="molecule type" value="Genomic_DNA"/>
</dbReference>
<sequence length="45" mass="5183">MCVSMCLFVIIVSVCILSEISRVWLINGILVILYSRVFWSFDEQG</sequence>
<evidence type="ECO:0000313" key="1">
    <source>
        <dbReference type="EMBL" id="RHN66688.1"/>
    </source>
</evidence>
<evidence type="ECO:0000313" key="2">
    <source>
        <dbReference type="Proteomes" id="UP000265566"/>
    </source>
</evidence>
<proteinExistence type="predicted"/>